<comment type="similarity">
    <text evidence="2">Belongs to the calycin superfamily. Lipocalin family.</text>
</comment>
<evidence type="ECO:0000313" key="11">
    <source>
        <dbReference type="Ensembl" id="ENSCAFP00030027292.1"/>
    </source>
</evidence>
<feature type="signal peptide" evidence="9">
    <location>
        <begin position="1"/>
        <end position="18"/>
    </location>
</feature>
<evidence type="ECO:0000256" key="4">
    <source>
        <dbReference type="ARBA" id="ARBA00022486"/>
    </source>
</evidence>
<name>A0A8C0NNL4_CANLF</name>
<accession>A0A8C0NNL4</accession>
<dbReference type="GO" id="GO:0002682">
    <property type="term" value="P:regulation of immune system process"/>
    <property type="evidence" value="ECO:0007669"/>
    <property type="project" value="InterPro"/>
</dbReference>
<keyword evidence="7" id="KW-1015">Disulfide bond</keyword>
<dbReference type="GO" id="GO:0005615">
    <property type="term" value="C:extracellular space"/>
    <property type="evidence" value="ECO:0007669"/>
    <property type="project" value="InterPro"/>
</dbReference>
<proteinExistence type="inferred from homology"/>
<dbReference type="PRINTS" id="PR00708">
    <property type="entry name" value="A1AGLPROTEIN"/>
</dbReference>
<dbReference type="CDD" id="cd19451">
    <property type="entry name" value="lipocalin_AGP-like"/>
    <property type="match status" value="1"/>
</dbReference>
<dbReference type="FunFam" id="2.40.128.20:FF:000012">
    <property type="entry name" value="Alpha-1-acid glycoprotein 2"/>
    <property type="match status" value="1"/>
</dbReference>
<keyword evidence="6 9" id="KW-0732">Signal</keyword>
<dbReference type="PANTHER" id="PTHR11967">
    <property type="entry name" value="ALPHA-1-ACID GLYCOPROTEIN"/>
    <property type="match status" value="1"/>
</dbReference>
<evidence type="ECO:0000313" key="12">
    <source>
        <dbReference type="Proteomes" id="UP000694429"/>
    </source>
</evidence>
<dbReference type="InterPro" id="IPR000566">
    <property type="entry name" value="Lipocln_cytosolic_FA-bd_dom"/>
</dbReference>
<dbReference type="PANTHER" id="PTHR11967:SF2">
    <property type="entry name" value="ALPHA-1-ACID GLYCOPROTEIN 1"/>
    <property type="match status" value="1"/>
</dbReference>
<feature type="chain" id="PRO_5034612353" description="Lipocalin/cytosolic fatty-acid binding domain-containing protein" evidence="9">
    <location>
        <begin position="19"/>
        <end position="319"/>
    </location>
</feature>
<evidence type="ECO:0000256" key="7">
    <source>
        <dbReference type="ARBA" id="ARBA00023157"/>
    </source>
</evidence>
<sequence length="319" mass="35711">MALSWALAALSLLPLLDAQSPGCANLTARPITNATLEQVRPWAPSAPGFPSSCWLVVSRLAWFCPFLSRVPGRHSDQPLAAFFCFQTQKPHCKVPRRGHSVLGKEEPHRELLAGGPRLPGCKRGGGCGETCPLASRGIRLLASIIRLLASPQISGKWFYMGSAFRDPEFNHSARTIHAAFFYFDVNHTDDTILLREYLTIGNQCVYNSSFLNVQRENGTVSKYEYGKENFGILLLTKDPELFMLGFSLKDEQHKGLSLYTRKPEVTQEQMTVFHEALACMDLHKSEIAYTDEKKDLCGPVEKRHKEERLKEQEADTALG</sequence>
<dbReference type="SUPFAM" id="SSF50814">
    <property type="entry name" value="Lipocalins"/>
    <property type="match status" value="1"/>
</dbReference>
<keyword evidence="5" id="KW-0964">Secreted</keyword>
<dbReference type="InterPro" id="IPR012674">
    <property type="entry name" value="Calycin"/>
</dbReference>
<evidence type="ECO:0000256" key="5">
    <source>
        <dbReference type="ARBA" id="ARBA00022525"/>
    </source>
</evidence>
<evidence type="ECO:0000256" key="1">
    <source>
        <dbReference type="ARBA" id="ARBA00004613"/>
    </source>
</evidence>
<dbReference type="Proteomes" id="UP000694429">
    <property type="component" value="Chromosome 11"/>
</dbReference>
<keyword evidence="4" id="KW-0011">Acute phase</keyword>
<comment type="subcellular location">
    <subcellularLocation>
        <location evidence="1">Secreted</location>
    </subcellularLocation>
</comment>
<evidence type="ECO:0000256" key="2">
    <source>
        <dbReference type="ARBA" id="ARBA00006889"/>
    </source>
</evidence>
<evidence type="ECO:0000256" key="9">
    <source>
        <dbReference type="SAM" id="SignalP"/>
    </source>
</evidence>
<dbReference type="InterPro" id="IPR001500">
    <property type="entry name" value="A1A_glycop"/>
</dbReference>
<keyword evidence="3" id="KW-0813">Transport</keyword>
<evidence type="ECO:0000256" key="3">
    <source>
        <dbReference type="ARBA" id="ARBA00022448"/>
    </source>
</evidence>
<organism evidence="11 12">
    <name type="scientific">Canis lupus familiaris</name>
    <name type="common">Dog</name>
    <name type="synonym">Canis familiaris</name>
    <dbReference type="NCBI Taxonomy" id="9615"/>
    <lineage>
        <taxon>Eukaryota</taxon>
        <taxon>Metazoa</taxon>
        <taxon>Chordata</taxon>
        <taxon>Craniata</taxon>
        <taxon>Vertebrata</taxon>
        <taxon>Euteleostomi</taxon>
        <taxon>Mammalia</taxon>
        <taxon>Eutheria</taxon>
        <taxon>Laurasiatheria</taxon>
        <taxon>Carnivora</taxon>
        <taxon>Caniformia</taxon>
        <taxon>Canidae</taxon>
        <taxon>Canis</taxon>
    </lineage>
</organism>
<dbReference type="Pfam" id="PF00061">
    <property type="entry name" value="Lipocalin"/>
    <property type="match status" value="1"/>
</dbReference>
<evidence type="ECO:0000256" key="6">
    <source>
        <dbReference type="ARBA" id="ARBA00022729"/>
    </source>
</evidence>
<protein>
    <recommendedName>
        <fullName evidence="10">Lipocalin/cytosolic fatty-acid binding domain-containing protein</fullName>
    </recommendedName>
</protein>
<reference evidence="11" key="2">
    <citation type="submission" date="2025-08" db="UniProtKB">
        <authorList>
            <consortium name="Ensembl"/>
        </authorList>
    </citation>
    <scope>IDENTIFICATION</scope>
</reference>
<reference evidence="11" key="1">
    <citation type="submission" date="2019-03" db="EMBL/GenBank/DDBJ databases">
        <authorList>
            <person name="Warren W.C."/>
            <person name="Johnson G.S."/>
        </authorList>
    </citation>
    <scope>NUCLEOTIDE SEQUENCE [LARGE SCALE GENOMIC DNA]</scope>
    <source>
        <strain evidence="11">Basenji</strain>
    </source>
</reference>
<keyword evidence="8" id="KW-0325">Glycoprotein</keyword>
<dbReference type="Gene3D" id="2.40.128.20">
    <property type="match status" value="1"/>
</dbReference>
<dbReference type="AlphaFoldDB" id="A0A8C0NNL4"/>
<dbReference type="GO" id="GO:0006953">
    <property type="term" value="P:acute-phase response"/>
    <property type="evidence" value="ECO:0007669"/>
    <property type="project" value="UniProtKB-KW"/>
</dbReference>
<feature type="domain" description="Lipocalin/cytosolic fatty-acid binding" evidence="10">
    <location>
        <begin position="154"/>
        <end position="293"/>
    </location>
</feature>
<evidence type="ECO:0000259" key="10">
    <source>
        <dbReference type="Pfam" id="PF00061"/>
    </source>
</evidence>
<dbReference type="Ensembl" id="ENSCAFT00030031275.1">
    <property type="protein sequence ID" value="ENSCAFP00030027292.1"/>
    <property type="gene ID" value="ENSCAFG00030016950.1"/>
</dbReference>
<evidence type="ECO:0000256" key="8">
    <source>
        <dbReference type="ARBA" id="ARBA00023180"/>
    </source>
</evidence>